<evidence type="ECO:0000259" key="1">
    <source>
        <dbReference type="Pfam" id="PF01261"/>
    </source>
</evidence>
<dbReference type="EMBL" id="RBAH01000006">
    <property type="protein sequence ID" value="RKN84874.1"/>
    <property type="molecule type" value="Genomic_DNA"/>
</dbReference>
<accession>A0A3B0CK02</accession>
<comment type="caution">
    <text evidence="2">The sequence shown here is derived from an EMBL/GenBank/DDBJ whole genome shotgun (WGS) entry which is preliminary data.</text>
</comment>
<dbReference type="SUPFAM" id="SSF51658">
    <property type="entry name" value="Xylose isomerase-like"/>
    <property type="match status" value="1"/>
</dbReference>
<protein>
    <submittedName>
        <fullName evidence="2">Sugar phosphate isomerase/epimerase</fullName>
    </submittedName>
</protein>
<dbReference type="InterPro" id="IPR036237">
    <property type="entry name" value="Xyl_isomerase-like_sf"/>
</dbReference>
<gene>
    <name evidence="2" type="ORF">D7M11_10085</name>
</gene>
<dbReference type="GO" id="GO:0016853">
    <property type="term" value="F:isomerase activity"/>
    <property type="evidence" value="ECO:0007669"/>
    <property type="project" value="UniProtKB-KW"/>
</dbReference>
<name>A0A3B0CK02_9BACL</name>
<evidence type="ECO:0000313" key="3">
    <source>
        <dbReference type="Proteomes" id="UP000282311"/>
    </source>
</evidence>
<reference evidence="2 3" key="1">
    <citation type="journal article" date="2007" name="Int. J. Syst. Evol. Microbiol.">
        <title>Paenibacillus ginsengarvi sp. nov., isolated from soil from ginseng cultivation.</title>
        <authorList>
            <person name="Yoon M.H."/>
            <person name="Ten L.N."/>
            <person name="Im W.T."/>
        </authorList>
    </citation>
    <scope>NUCLEOTIDE SEQUENCE [LARGE SCALE GENOMIC DNA]</scope>
    <source>
        <strain evidence="2 3">KCTC 13059</strain>
    </source>
</reference>
<dbReference type="InterPro" id="IPR050312">
    <property type="entry name" value="IolE/XylAMocC-like"/>
</dbReference>
<sequence>MLTDSARRSKRFMKTSVFLCSYESYYEKGLTMLESVDLAVKQGFDAIEPYPTKELATLEDAKRLAEHAGKLGIPVSCFSMGCDMLSPDTATAVQRLKHYIDIASELRAPYFHHTLVPHLKPLRFGQADFESLLPQIVPAVREVCDYASERGIMCVYEDQGFVFNGVERFGRFLTELDRKDVGVVADLGNILFVDETPEQFVGRFSNRLVHVHVKDYLLKSGEGAYPGPAWYMTRHGNFLRDTVFGHGSISFVPIFRMLRAIGYDGYFSAEYVAPEPAEKWLPISMDNLKRYYEQAQ</sequence>
<dbReference type="Proteomes" id="UP000282311">
    <property type="component" value="Unassembled WGS sequence"/>
</dbReference>
<dbReference type="PANTHER" id="PTHR12110">
    <property type="entry name" value="HYDROXYPYRUVATE ISOMERASE"/>
    <property type="match status" value="1"/>
</dbReference>
<dbReference type="Gene3D" id="3.20.20.150">
    <property type="entry name" value="Divalent-metal-dependent TIM barrel enzymes"/>
    <property type="match status" value="1"/>
</dbReference>
<keyword evidence="3" id="KW-1185">Reference proteome</keyword>
<keyword evidence="2" id="KW-0413">Isomerase</keyword>
<feature type="domain" description="Xylose isomerase-like TIM barrel" evidence="1">
    <location>
        <begin position="36"/>
        <end position="290"/>
    </location>
</feature>
<dbReference type="PANTHER" id="PTHR12110:SF53">
    <property type="entry name" value="BLR5974 PROTEIN"/>
    <property type="match status" value="1"/>
</dbReference>
<proteinExistence type="predicted"/>
<dbReference type="AlphaFoldDB" id="A0A3B0CK02"/>
<evidence type="ECO:0000313" key="2">
    <source>
        <dbReference type="EMBL" id="RKN84874.1"/>
    </source>
</evidence>
<dbReference type="Pfam" id="PF01261">
    <property type="entry name" value="AP_endonuc_2"/>
    <property type="match status" value="1"/>
</dbReference>
<organism evidence="2 3">
    <name type="scientific">Paenibacillus ginsengarvi</name>
    <dbReference type="NCBI Taxonomy" id="400777"/>
    <lineage>
        <taxon>Bacteria</taxon>
        <taxon>Bacillati</taxon>
        <taxon>Bacillota</taxon>
        <taxon>Bacilli</taxon>
        <taxon>Bacillales</taxon>
        <taxon>Paenibacillaceae</taxon>
        <taxon>Paenibacillus</taxon>
    </lineage>
</organism>
<dbReference type="InterPro" id="IPR013022">
    <property type="entry name" value="Xyl_isomerase-like_TIM-brl"/>
</dbReference>